<feature type="compositionally biased region" description="Basic and acidic residues" evidence="1">
    <location>
        <begin position="454"/>
        <end position="465"/>
    </location>
</feature>
<dbReference type="HOGENOM" id="CLU_028647_1_0_1"/>
<dbReference type="Proteomes" id="UP000011115">
    <property type="component" value="Unassembled WGS sequence"/>
</dbReference>
<feature type="compositionally biased region" description="Polar residues" evidence="1">
    <location>
        <begin position="107"/>
        <end position="130"/>
    </location>
</feature>
<proteinExistence type="predicted"/>
<reference evidence="3" key="2">
    <citation type="submission" date="2015-06" db="UniProtKB">
        <authorList>
            <consortium name="EnsemblPlants"/>
        </authorList>
    </citation>
    <scope>IDENTIFICATION</scope>
    <source>
        <strain evidence="3">DM1-3 516 R44</strain>
    </source>
</reference>
<name>M1DX37_SOLTU</name>
<feature type="compositionally biased region" description="Low complexity" evidence="1">
    <location>
        <begin position="85"/>
        <end position="100"/>
    </location>
</feature>
<accession>M1DX37</accession>
<dbReference type="AlphaFoldDB" id="M1DX37"/>
<dbReference type="Pfam" id="PF20167">
    <property type="entry name" value="Transposase_32"/>
    <property type="match status" value="1"/>
</dbReference>
<dbReference type="PaxDb" id="4113-PGSC0003DMT400095814"/>
<keyword evidence="4" id="KW-1185">Reference proteome</keyword>
<organism evidence="3 4">
    <name type="scientific">Solanum tuberosum</name>
    <name type="common">Potato</name>
    <dbReference type="NCBI Taxonomy" id="4113"/>
    <lineage>
        <taxon>Eukaryota</taxon>
        <taxon>Viridiplantae</taxon>
        <taxon>Streptophyta</taxon>
        <taxon>Embryophyta</taxon>
        <taxon>Tracheophyta</taxon>
        <taxon>Spermatophyta</taxon>
        <taxon>Magnoliopsida</taxon>
        <taxon>eudicotyledons</taxon>
        <taxon>Gunneridae</taxon>
        <taxon>Pentapetalae</taxon>
        <taxon>asterids</taxon>
        <taxon>lamiids</taxon>
        <taxon>Solanales</taxon>
        <taxon>Solanaceae</taxon>
        <taxon>Solanoideae</taxon>
        <taxon>Solaneae</taxon>
        <taxon>Solanum</taxon>
    </lineage>
</organism>
<reference evidence="4" key="1">
    <citation type="journal article" date="2011" name="Nature">
        <title>Genome sequence and analysis of the tuber crop potato.</title>
        <authorList>
            <consortium name="The Potato Genome Sequencing Consortium"/>
        </authorList>
    </citation>
    <scope>NUCLEOTIDE SEQUENCE [LARGE SCALE GENOMIC DNA]</scope>
    <source>
        <strain evidence="4">cv. DM1-3 516 R44</strain>
    </source>
</reference>
<dbReference type="InterPro" id="IPR046796">
    <property type="entry name" value="Transposase_32_dom"/>
</dbReference>
<evidence type="ECO:0000313" key="4">
    <source>
        <dbReference type="Proteomes" id="UP000011115"/>
    </source>
</evidence>
<dbReference type="EnsemblPlants" id="PGSC0003DMT400095814">
    <property type="protein sequence ID" value="PGSC0003DMT400095814"/>
    <property type="gene ID" value="PGSC0003DMG400045385"/>
</dbReference>
<dbReference type="InParanoid" id="M1DX37"/>
<feature type="compositionally biased region" description="Low complexity" evidence="1">
    <location>
        <begin position="131"/>
        <end position="144"/>
    </location>
</feature>
<sequence length="465" mass="51529">MVWCRGLQTPSTVRRLTHGPWMVSVDPSCDQYCWPSDPRNGSTDRTMAPKKLVTYSKQGKSKSVAPSFRLIDEDTDTEKDPAYIPPNTRTSPTTPRATRGTPRKSSHASGSESAHTSGSNAQSATGFSQNEQAASSDEATSSESVPGPRNQNPTPVAGEPNRWCVEGQWQIYRDSKMINDKEKMALIVTEERRVLTGSLHTVPDIHQLFNLHKCDWMAREPGTYSEEMVWEFYASYAAILRGSISKWSKPIAQDPLSSTTRNADQREAVIPWLAKYIAADGERAEWVAAPQLGIRKATLIFVAKFFWLLVRNRVAPTKADNQLTWDRAVIVAALVTGVEIDFACMLLAEISERAFKTSTTYPFPCLIFQLFRDSGVPIWNCDRLIHPIRTLDIGLIRDEANVAAPRREPRLRSYCCPIGQSTEIRGSDSHTAVSHPAVDAKVDSRVRGQNGAKDGGHDGPKGPSC</sequence>
<evidence type="ECO:0000259" key="2">
    <source>
        <dbReference type="Pfam" id="PF20167"/>
    </source>
</evidence>
<evidence type="ECO:0000313" key="3">
    <source>
        <dbReference type="EnsemblPlants" id="PGSC0003DMT400095814"/>
    </source>
</evidence>
<feature type="domain" description="Putative plant transposon protein" evidence="2">
    <location>
        <begin position="212"/>
        <end position="377"/>
    </location>
</feature>
<feature type="region of interest" description="Disordered" evidence="1">
    <location>
        <begin position="426"/>
        <end position="465"/>
    </location>
</feature>
<evidence type="ECO:0000256" key="1">
    <source>
        <dbReference type="SAM" id="MobiDB-lite"/>
    </source>
</evidence>
<feature type="region of interest" description="Disordered" evidence="1">
    <location>
        <begin position="54"/>
        <end position="161"/>
    </location>
</feature>
<protein>
    <submittedName>
        <fullName evidence="3">Integrase core domain containing protein</fullName>
    </submittedName>
</protein>
<dbReference type="Gramene" id="PGSC0003DMT400095814">
    <property type="protein sequence ID" value="PGSC0003DMT400095814"/>
    <property type="gene ID" value="PGSC0003DMG400045385"/>
</dbReference>